<dbReference type="EMBL" id="MXAV01000040">
    <property type="protein sequence ID" value="PKY10179.1"/>
    <property type="molecule type" value="Genomic_DNA"/>
</dbReference>
<dbReference type="Pfam" id="PF13692">
    <property type="entry name" value="Glyco_trans_1_4"/>
    <property type="match status" value="1"/>
</dbReference>
<dbReference type="Proteomes" id="UP000234329">
    <property type="component" value="Unassembled WGS sequence"/>
</dbReference>
<keyword evidence="2" id="KW-1185">Reference proteome</keyword>
<evidence type="ECO:0000313" key="2">
    <source>
        <dbReference type="Proteomes" id="UP000234329"/>
    </source>
</evidence>
<sequence length="409" mass="46920">MNTDYSINTEISQVKILVLCHNTPYPPIHGGKLDMWNSLVLLSKAGARIQMISWDDKELNINNNNIILSVCEIHHLIKLSRKFLFRLKRAHLLLQNPWFANIRWPQKNQLVTISEETIRFDPDIIFLHGWYGALLAFHLHKKTKAPIFYRSHNIEFLYIKNQGRYAKSIRAKIVNLISCLHLKSFELKIINNSYINYYISDNDCNFFKRLGDQKGKTILPFIDLNEEILINETPEFNLSFMGNLNTLNNVNGIMWLITKVMPIVWKTRSSVNLIISGSNPPKKLIHEISKHGQIKLYENPPDSSLALSNGQIYLNPVESAGGIQLKNIEMAKHGRPMIARSNSLLGLPEKIKNLFIIADTPEQFAAAIINELTINRDHVNNIPILSEYFGESSALKIINDINYLKSKPD</sequence>
<name>A0A2I1DJY2_9PROT</name>
<evidence type="ECO:0008006" key="3">
    <source>
        <dbReference type="Google" id="ProtNLM"/>
    </source>
</evidence>
<dbReference type="SUPFAM" id="SSF53756">
    <property type="entry name" value="UDP-Glycosyltransferase/glycogen phosphorylase"/>
    <property type="match status" value="1"/>
</dbReference>
<dbReference type="AlphaFoldDB" id="A0A2I1DJY2"/>
<protein>
    <recommendedName>
        <fullName evidence="3">Glycosyltransferase subfamily 4-like N-terminal domain-containing protein</fullName>
    </recommendedName>
</protein>
<organism evidence="1 2">
    <name type="scientific">Acidithiobacillus marinus</name>
    <dbReference type="NCBI Taxonomy" id="187490"/>
    <lineage>
        <taxon>Bacteria</taxon>
        <taxon>Pseudomonadati</taxon>
        <taxon>Pseudomonadota</taxon>
        <taxon>Acidithiobacillia</taxon>
        <taxon>Acidithiobacillales</taxon>
        <taxon>Acidithiobacillaceae</taxon>
        <taxon>Acidithiobacillus</taxon>
    </lineage>
</organism>
<evidence type="ECO:0000313" key="1">
    <source>
        <dbReference type="EMBL" id="PKY10179.1"/>
    </source>
</evidence>
<accession>A0A2I1DJY2</accession>
<gene>
    <name evidence="1" type="ORF">B1757_10675</name>
</gene>
<dbReference type="InParanoid" id="A0A2I1DJY2"/>
<dbReference type="RefSeq" id="WP_101538300.1">
    <property type="nucleotide sequence ID" value="NZ_MXAV01000040.1"/>
</dbReference>
<proteinExistence type="predicted"/>
<reference evidence="1 2" key="1">
    <citation type="submission" date="2017-03" db="EMBL/GenBank/DDBJ databases">
        <title>Draft genime sequence of the acidophilic sulfur-oxidizing bacterium Acidithiobacillus sp. SH, isolated from seawater.</title>
        <authorList>
            <person name="Sharmin S."/>
            <person name="Tokuhisa M."/>
            <person name="Kanao T."/>
            <person name="Kamimura K."/>
        </authorList>
    </citation>
    <scope>NUCLEOTIDE SEQUENCE [LARGE SCALE GENOMIC DNA]</scope>
    <source>
        <strain evidence="1 2">SH</strain>
    </source>
</reference>
<dbReference type="OrthoDB" id="9807209at2"/>
<comment type="caution">
    <text evidence="1">The sequence shown here is derived from an EMBL/GenBank/DDBJ whole genome shotgun (WGS) entry which is preliminary data.</text>
</comment>
<dbReference type="Gene3D" id="3.40.50.2000">
    <property type="entry name" value="Glycogen Phosphorylase B"/>
    <property type="match status" value="2"/>
</dbReference>